<evidence type="ECO:0000313" key="2">
    <source>
        <dbReference type="Proteomes" id="UP001221142"/>
    </source>
</evidence>
<evidence type="ECO:0000313" key="1">
    <source>
        <dbReference type="EMBL" id="KAJ7616520.1"/>
    </source>
</evidence>
<name>A0AAD7BCB8_9AGAR</name>
<dbReference type="Proteomes" id="UP001221142">
    <property type="component" value="Unassembled WGS sequence"/>
</dbReference>
<dbReference type="EMBL" id="JARKIF010000022">
    <property type="protein sequence ID" value="KAJ7616520.1"/>
    <property type="molecule type" value="Genomic_DNA"/>
</dbReference>
<organism evidence="1 2">
    <name type="scientific">Roridomyces roridus</name>
    <dbReference type="NCBI Taxonomy" id="1738132"/>
    <lineage>
        <taxon>Eukaryota</taxon>
        <taxon>Fungi</taxon>
        <taxon>Dikarya</taxon>
        <taxon>Basidiomycota</taxon>
        <taxon>Agaricomycotina</taxon>
        <taxon>Agaricomycetes</taxon>
        <taxon>Agaricomycetidae</taxon>
        <taxon>Agaricales</taxon>
        <taxon>Marasmiineae</taxon>
        <taxon>Mycenaceae</taxon>
        <taxon>Roridomyces</taxon>
    </lineage>
</organism>
<dbReference type="SUPFAM" id="SSF52047">
    <property type="entry name" value="RNI-like"/>
    <property type="match status" value="1"/>
</dbReference>
<keyword evidence="2" id="KW-1185">Reference proteome</keyword>
<sequence length="343" mass="38228">MRCPGLTHVDVLASQDMMESLQNLHNFILGFDRLRSVSVPRIDSRALEHICRLPTLTSLSLTSYTGVTLPTISSDELPFPALHTLSIVAQNPDKVPLILSLLARAPLQSLKIDFGMSRDTAQLFPRLCKSLGENCTSAHASLQSLSLGVRYRRSLEPGLTIQCIHLRPLFLFTELTEVSLHPHHGFDLNNSAVDELARAWPRVNKVVLARNRRIATVSRVTLAGLLSFAQHCPYLSELQISFNASVVPKTQTRKPGVMRVQQTSLKSLGVQTSPCRDHQATAAFLSSAFPRLRKLNADAIDPEDDVVAESLIKKWRAVEELLPLLSKVRAEERIWTKPLKKKD</sequence>
<dbReference type="AlphaFoldDB" id="A0AAD7BCB8"/>
<comment type="caution">
    <text evidence="1">The sequence shown here is derived from an EMBL/GenBank/DDBJ whole genome shotgun (WGS) entry which is preliminary data.</text>
</comment>
<dbReference type="InterPro" id="IPR032675">
    <property type="entry name" value="LRR_dom_sf"/>
</dbReference>
<dbReference type="Gene3D" id="3.80.10.10">
    <property type="entry name" value="Ribonuclease Inhibitor"/>
    <property type="match status" value="1"/>
</dbReference>
<accession>A0AAD7BCB8</accession>
<proteinExistence type="predicted"/>
<reference evidence="1" key="1">
    <citation type="submission" date="2023-03" db="EMBL/GenBank/DDBJ databases">
        <title>Massive genome expansion in bonnet fungi (Mycena s.s.) driven by repeated elements and novel gene families across ecological guilds.</title>
        <authorList>
            <consortium name="Lawrence Berkeley National Laboratory"/>
            <person name="Harder C.B."/>
            <person name="Miyauchi S."/>
            <person name="Viragh M."/>
            <person name="Kuo A."/>
            <person name="Thoen E."/>
            <person name="Andreopoulos B."/>
            <person name="Lu D."/>
            <person name="Skrede I."/>
            <person name="Drula E."/>
            <person name="Henrissat B."/>
            <person name="Morin E."/>
            <person name="Kohler A."/>
            <person name="Barry K."/>
            <person name="LaButti K."/>
            <person name="Morin E."/>
            <person name="Salamov A."/>
            <person name="Lipzen A."/>
            <person name="Mereny Z."/>
            <person name="Hegedus B."/>
            <person name="Baldrian P."/>
            <person name="Stursova M."/>
            <person name="Weitz H."/>
            <person name="Taylor A."/>
            <person name="Grigoriev I.V."/>
            <person name="Nagy L.G."/>
            <person name="Martin F."/>
            <person name="Kauserud H."/>
        </authorList>
    </citation>
    <scope>NUCLEOTIDE SEQUENCE</scope>
    <source>
        <strain evidence="1">9284</strain>
    </source>
</reference>
<gene>
    <name evidence="1" type="ORF">FB45DRAFT_1105728</name>
</gene>
<protein>
    <submittedName>
        <fullName evidence="1">Uncharacterized protein</fullName>
    </submittedName>
</protein>